<name>A0A4Y2KPN5_ARAVE</name>
<accession>A0A4Y2KPN5</accession>
<comment type="caution">
    <text evidence="2">The sequence shown here is derived from an EMBL/GenBank/DDBJ whole genome shotgun (WGS) entry which is preliminary data.</text>
</comment>
<feature type="region of interest" description="Disordered" evidence="1">
    <location>
        <begin position="355"/>
        <end position="397"/>
    </location>
</feature>
<dbReference type="OrthoDB" id="6437833at2759"/>
<reference evidence="2 3" key="1">
    <citation type="journal article" date="2019" name="Sci. Rep.">
        <title>Orb-weaving spider Araneus ventricosus genome elucidates the spidroin gene catalogue.</title>
        <authorList>
            <person name="Kono N."/>
            <person name="Nakamura H."/>
            <person name="Ohtoshi R."/>
            <person name="Moran D.A.P."/>
            <person name="Shinohara A."/>
            <person name="Yoshida Y."/>
            <person name="Fujiwara M."/>
            <person name="Mori M."/>
            <person name="Tomita M."/>
            <person name="Arakawa K."/>
        </authorList>
    </citation>
    <scope>NUCLEOTIDE SEQUENCE [LARGE SCALE GENOMIC DNA]</scope>
</reference>
<keyword evidence="3" id="KW-1185">Reference proteome</keyword>
<sequence>MSCGPGLDYLSFMLALSNHLNPPSFESVTILSKHGAWRNTVGIVADALEEGVLSKCQIGKMLDFKNIEVVQANLLTTIPVKGLEVLQHSNVILMMRNFNLIASGSDEEEIIKTKLVELISSLKPDSTIFFIDTKPSMTLFLEVLSKFHGNFLYKPEHLSFKFPISFSEDYREKHGCFPASCARGAIFVWQKLLFFEPGTYFNTFPLNSLTDVNAISKNSLEKASNENDEVLNITKTLKHLILPNNKNLQPDSVGNVKSNSHKNDNIQELVSFSLVNTPKQLEDSQSASIQTLLTTQSIQELSQVNFDEKSCSSHFLKKSSSIDNSFFLGSSKSILLLGESDLLQNSLHSSTIEETYLTSSSQHNAPENNQAVKPTSESKATQTELHQSITNSSPVTGLTERVKRLVSSLENEVQKNIPDRQVNYHLHESPDSSANYSSCSTNYSNNSDVCGPPCCNVYQTEGQNPISCCNYVQMNHAHCCAFRHMMHRCEMHCCRSCVHRCHINHYRPFCKSNIASTVTSLAQPQIVIPLQNVSNDILLQIISAVKSGSKPQ</sequence>
<protein>
    <submittedName>
        <fullName evidence="2">Uncharacterized protein</fullName>
    </submittedName>
</protein>
<evidence type="ECO:0000313" key="2">
    <source>
        <dbReference type="EMBL" id="GBN04142.1"/>
    </source>
</evidence>
<evidence type="ECO:0000256" key="1">
    <source>
        <dbReference type="SAM" id="MobiDB-lite"/>
    </source>
</evidence>
<dbReference type="AlphaFoldDB" id="A0A4Y2KPN5"/>
<proteinExistence type="predicted"/>
<dbReference type="Proteomes" id="UP000499080">
    <property type="component" value="Unassembled WGS sequence"/>
</dbReference>
<gene>
    <name evidence="2" type="ORF">AVEN_119013_1</name>
</gene>
<feature type="compositionally biased region" description="Polar residues" evidence="1">
    <location>
        <begin position="355"/>
        <end position="396"/>
    </location>
</feature>
<dbReference type="EMBL" id="BGPR01004861">
    <property type="protein sequence ID" value="GBN04142.1"/>
    <property type="molecule type" value="Genomic_DNA"/>
</dbReference>
<evidence type="ECO:0000313" key="3">
    <source>
        <dbReference type="Proteomes" id="UP000499080"/>
    </source>
</evidence>
<organism evidence="2 3">
    <name type="scientific">Araneus ventricosus</name>
    <name type="common">Orbweaver spider</name>
    <name type="synonym">Epeira ventricosa</name>
    <dbReference type="NCBI Taxonomy" id="182803"/>
    <lineage>
        <taxon>Eukaryota</taxon>
        <taxon>Metazoa</taxon>
        <taxon>Ecdysozoa</taxon>
        <taxon>Arthropoda</taxon>
        <taxon>Chelicerata</taxon>
        <taxon>Arachnida</taxon>
        <taxon>Araneae</taxon>
        <taxon>Araneomorphae</taxon>
        <taxon>Entelegynae</taxon>
        <taxon>Araneoidea</taxon>
        <taxon>Araneidae</taxon>
        <taxon>Araneus</taxon>
    </lineage>
</organism>